<sequence length="106" mass="11231">MDGFLIADIFGFLISLPIALFLAFWLSAVRKKAAVVGGAFVAGLIGFLVILLLTDTHIFANPLINTDPLAVFFSSVFFCSILGLVGGILTDLLLGGKRSNNYSAAH</sequence>
<dbReference type="EMBL" id="AP019376">
    <property type="protein sequence ID" value="BBH90481.1"/>
    <property type="molecule type" value="Genomic_DNA"/>
</dbReference>
<evidence type="ECO:0000256" key="1">
    <source>
        <dbReference type="SAM" id="Phobius"/>
    </source>
</evidence>
<feature type="transmembrane region" description="Helical" evidence="1">
    <location>
        <begin position="33"/>
        <end position="54"/>
    </location>
</feature>
<keyword evidence="1" id="KW-1133">Transmembrane helix</keyword>
<organism evidence="2">
    <name type="scientific">Thermosporothrix sp. COM3</name>
    <dbReference type="NCBI Taxonomy" id="2490863"/>
    <lineage>
        <taxon>Bacteria</taxon>
        <taxon>Bacillati</taxon>
        <taxon>Chloroflexota</taxon>
        <taxon>Ktedonobacteria</taxon>
        <taxon>Ktedonobacterales</taxon>
        <taxon>Thermosporotrichaceae</taxon>
        <taxon>Thermosporothrix</taxon>
    </lineage>
</organism>
<reference evidence="2" key="1">
    <citation type="submission" date="2018-12" db="EMBL/GenBank/DDBJ databases">
        <title>Novel natural products biosynthetic potential of the class Ktedonobacteria.</title>
        <authorList>
            <person name="Zheng Y."/>
            <person name="Saitou A."/>
            <person name="Wang C.M."/>
            <person name="Toyoda A."/>
            <person name="Minakuchi Y."/>
            <person name="Sekiguchi Y."/>
            <person name="Ueda K."/>
            <person name="Takano H."/>
            <person name="Sakai Y."/>
            <person name="Yokota A."/>
            <person name="Yabe S."/>
        </authorList>
    </citation>
    <scope>NUCLEOTIDE SEQUENCE</scope>
    <source>
        <strain evidence="2">COM3</strain>
    </source>
</reference>
<evidence type="ECO:0000313" key="2">
    <source>
        <dbReference type="EMBL" id="BBH90481.1"/>
    </source>
</evidence>
<feature type="transmembrane region" description="Helical" evidence="1">
    <location>
        <begin position="6"/>
        <end position="26"/>
    </location>
</feature>
<proteinExistence type="predicted"/>
<protein>
    <submittedName>
        <fullName evidence="2">Uncharacterized protein</fullName>
    </submittedName>
</protein>
<name>A0A455STL8_9CHLR</name>
<keyword evidence="1" id="KW-0472">Membrane</keyword>
<feature type="transmembrane region" description="Helical" evidence="1">
    <location>
        <begin position="69"/>
        <end position="94"/>
    </location>
</feature>
<dbReference type="AlphaFoldDB" id="A0A455STL8"/>
<accession>A0A455STL8</accession>
<keyword evidence="1" id="KW-0812">Transmembrane</keyword>
<gene>
    <name evidence="2" type="ORF">KTC_52320</name>
</gene>